<evidence type="ECO:0000256" key="5">
    <source>
        <dbReference type="ARBA" id="ARBA00022833"/>
    </source>
</evidence>
<dbReference type="FunFam" id="1.10.472.10:FF:000066">
    <property type="entry name" value="Transcription factor IIIB subunit"/>
    <property type="match status" value="1"/>
</dbReference>
<dbReference type="OrthoDB" id="511529at2759"/>
<accession>A0A0Q3HDI5</accession>
<dbReference type="Pfam" id="PF07727">
    <property type="entry name" value="RVT_2"/>
    <property type="match status" value="1"/>
</dbReference>
<evidence type="ECO:0000256" key="4">
    <source>
        <dbReference type="ARBA" id="ARBA00022771"/>
    </source>
</evidence>
<dbReference type="Gene3D" id="1.10.472.10">
    <property type="entry name" value="Cyclin-like"/>
    <property type="match status" value="1"/>
</dbReference>
<dbReference type="GO" id="GO:0017025">
    <property type="term" value="F:TBP-class protein binding"/>
    <property type="evidence" value="ECO:0007669"/>
    <property type="project" value="InterPro"/>
</dbReference>
<dbReference type="ExpressionAtlas" id="A0A0Q3HDI5">
    <property type="expression patterns" value="baseline"/>
</dbReference>
<organism evidence="13">
    <name type="scientific">Brachypodium distachyon</name>
    <name type="common">Purple false brome</name>
    <name type="synonym">Trachynia distachya</name>
    <dbReference type="NCBI Taxonomy" id="15368"/>
    <lineage>
        <taxon>Eukaryota</taxon>
        <taxon>Viridiplantae</taxon>
        <taxon>Streptophyta</taxon>
        <taxon>Embryophyta</taxon>
        <taxon>Tracheophyta</taxon>
        <taxon>Spermatophyta</taxon>
        <taxon>Magnoliopsida</taxon>
        <taxon>Liliopsida</taxon>
        <taxon>Poales</taxon>
        <taxon>Poaceae</taxon>
        <taxon>BOP clade</taxon>
        <taxon>Pooideae</taxon>
        <taxon>Stipodae</taxon>
        <taxon>Brachypodieae</taxon>
        <taxon>Brachypodium</taxon>
    </lineage>
</organism>
<dbReference type="EMBL" id="CM000880">
    <property type="protein sequence ID" value="KQK20872.1"/>
    <property type="molecule type" value="Genomic_DNA"/>
</dbReference>
<evidence type="ECO:0000256" key="9">
    <source>
        <dbReference type="SAM" id="MobiDB-lite"/>
    </source>
</evidence>
<feature type="domain" description="Transcription factor TFIIB cyclin-like" evidence="10">
    <location>
        <begin position="90"/>
        <end position="158"/>
    </location>
</feature>
<feature type="domain" description="Reverse transcriptase Ty1/copia-type" evidence="11">
    <location>
        <begin position="1"/>
        <end position="73"/>
    </location>
</feature>
<evidence type="ECO:0000259" key="11">
    <source>
        <dbReference type="Pfam" id="PF07727"/>
    </source>
</evidence>
<dbReference type="PANTHER" id="PTHR11618">
    <property type="entry name" value="TRANSCRIPTION INITIATION FACTOR IIB-RELATED"/>
    <property type="match status" value="1"/>
</dbReference>
<dbReference type="Proteomes" id="UP000008810">
    <property type="component" value="Chromosome 1"/>
</dbReference>
<evidence type="ECO:0000256" key="8">
    <source>
        <dbReference type="ARBA" id="ARBA00023242"/>
    </source>
</evidence>
<evidence type="ECO:0000256" key="2">
    <source>
        <dbReference type="ARBA" id="ARBA00010857"/>
    </source>
</evidence>
<dbReference type="InterPro" id="IPR036915">
    <property type="entry name" value="Cyclin-like_sf"/>
</dbReference>
<evidence type="ECO:0000313" key="13">
    <source>
        <dbReference type="EMBL" id="KQK20872.1"/>
    </source>
</evidence>
<dbReference type="SUPFAM" id="SSF47954">
    <property type="entry name" value="Cyclin-like"/>
    <property type="match status" value="1"/>
</dbReference>
<keyword evidence="15" id="KW-1185">Reference proteome</keyword>
<proteinExistence type="inferred from homology"/>
<dbReference type="FunFam" id="1.20.5.650:FF:000002">
    <property type="entry name" value="Cyclin/Brf1-like TBP-binding protein"/>
    <property type="match status" value="1"/>
</dbReference>
<evidence type="ECO:0008006" key="16">
    <source>
        <dbReference type="Google" id="ProtNLM"/>
    </source>
</evidence>
<evidence type="ECO:0000313" key="14">
    <source>
        <dbReference type="EnsemblPlants" id="KQK20872"/>
    </source>
</evidence>
<dbReference type="AlphaFoldDB" id="A0A0Q3HDI5"/>
<evidence type="ECO:0000256" key="7">
    <source>
        <dbReference type="ARBA" id="ARBA00023163"/>
    </source>
</evidence>
<keyword evidence="4" id="KW-0863">Zinc-finger</keyword>
<comment type="subcellular location">
    <subcellularLocation>
        <location evidence="1">Nucleus</location>
    </subcellularLocation>
</comment>
<evidence type="ECO:0000256" key="3">
    <source>
        <dbReference type="ARBA" id="ARBA00022723"/>
    </source>
</evidence>
<dbReference type="STRING" id="15368.A0A0Q3HDI5"/>
<feature type="region of interest" description="Disordered" evidence="9">
    <location>
        <begin position="279"/>
        <end position="318"/>
    </location>
</feature>
<dbReference type="PANTHER" id="PTHR11618:SF4">
    <property type="entry name" value="TRANSCRIPTION FACTOR IIIB 90 KDA SUBUNIT"/>
    <property type="match status" value="1"/>
</dbReference>
<evidence type="ECO:0000313" key="15">
    <source>
        <dbReference type="Proteomes" id="UP000008810"/>
    </source>
</evidence>
<dbReference type="InterPro" id="IPR013103">
    <property type="entry name" value="RVT_2"/>
</dbReference>
<dbReference type="InterPro" id="IPR013150">
    <property type="entry name" value="TFIIB_cyclin"/>
</dbReference>
<keyword evidence="7" id="KW-0804">Transcription</keyword>
<reference evidence="13" key="2">
    <citation type="submission" date="2017-06" db="EMBL/GenBank/DDBJ databases">
        <title>WGS assembly of Brachypodium distachyon.</title>
        <authorList>
            <consortium name="The International Brachypodium Initiative"/>
            <person name="Lucas S."/>
            <person name="Harmon-Smith M."/>
            <person name="Lail K."/>
            <person name="Tice H."/>
            <person name="Grimwood J."/>
            <person name="Bruce D."/>
            <person name="Barry K."/>
            <person name="Shu S."/>
            <person name="Lindquist E."/>
            <person name="Wang M."/>
            <person name="Pitluck S."/>
            <person name="Vogel J.P."/>
            <person name="Garvin D.F."/>
            <person name="Mockler T.C."/>
            <person name="Schmutz J."/>
            <person name="Rokhsar D."/>
            <person name="Bevan M.W."/>
        </authorList>
    </citation>
    <scope>NUCLEOTIDE SEQUENCE</scope>
    <source>
        <strain evidence="13">Bd21</strain>
    </source>
</reference>
<dbReference type="EnsemblPlants" id="KQK20872">
    <property type="protein sequence ID" value="KQK20872"/>
    <property type="gene ID" value="BRADI_1g57222v3"/>
</dbReference>
<feature type="compositionally biased region" description="Polar residues" evidence="9">
    <location>
        <begin position="284"/>
        <end position="295"/>
    </location>
</feature>
<gene>
    <name evidence="14" type="primary">LOC100840180</name>
    <name evidence="13" type="ORF">BRADI_1g57222v3</name>
</gene>
<reference evidence="13 14" key="1">
    <citation type="journal article" date="2010" name="Nature">
        <title>Genome sequencing and analysis of the model grass Brachypodium distachyon.</title>
        <authorList>
            <consortium name="International Brachypodium Initiative"/>
        </authorList>
    </citation>
    <scope>NUCLEOTIDE SEQUENCE [LARGE SCALE GENOMIC DNA]</scope>
    <source>
        <strain evidence="13">Bd21</strain>
        <strain evidence="14">cv. Bd21</strain>
    </source>
</reference>
<name>A0A0Q3HDI5_BRADI</name>
<dbReference type="GO" id="GO:0008270">
    <property type="term" value="F:zinc ion binding"/>
    <property type="evidence" value="ECO:0007669"/>
    <property type="project" value="UniProtKB-KW"/>
</dbReference>
<dbReference type="InterPro" id="IPR011665">
    <property type="entry name" value="BRF1_TBP-bd_dom"/>
</dbReference>
<keyword evidence="8" id="KW-0539">Nucleus</keyword>
<evidence type="ECO:0000259" key="10">
    <source>
        <dbReference type="Pfam" id="PF00382"/>
    </source>
</evidence>
<evidence type="ECO:0000256" key="6">
    <source>
        <dbReference type="ARBA" id="ARBA00023015"/>
    </source>
</evidence>
<evidence type="ECO:0000256" key="1">
    <source>
        <dbReference type="ARBA" id="ARBA00004123"/>
    </source>
</evidence>
<sequence length="477" mass="52175">MIITGDDPEYIAFVKARLSEQFLMSDLGALRYFLGIEVSSTSDGFFISQEKYIQDLLARAGLTDERTVETPMELNVHLRASVGLLGKRDNAVSDTALRIVASMKRDWMQTGRKPSGLCGAALYIAALSHGYNYTKSDIVAVVHICEATLTKRLIEFENTDSGSLTIEDVLAKADEEQPVSKPSRKSGEVLCKHKDKDIEHFAHGLCEKCYNKFIKMSGGLEGGADPPAFQRAERQRLEAAKKSEEAAALKEAALGESNCEIQNSDVEDNIISPKKGAIGDKSLTIPSEQNANDNIASKDPEVGGENSKPDADPESFSDIDDVEVDGYLHNEEETHYKKIIWEEMNKEYIEEQAAKEALAAELAARGVGMGGGQQKKRRRNEDTKNLSPAETPAEATYNMLKRKGLGSKINVEAVGGLYNTKDEEGEANEKGDMGFDGEYTQDIGDGETFEGGDDYADYNNDGEGGAGAYTDYDEFGF</sequence>
<protein>
    <recommendedName>
        <fullName evidence="16">Cyclin-like domain-containing protein</fullName>
    </recommendedName>
</protein>
<dbReference type="CDD" id="cd20554">
    <property type="entry name" value="CYCLIN_TFIIIB90_rpt2"/>
    <property type="match status" value="1"/>
</dbReference>
<reference evidence="14" key="3">
    <citation type="submission" date="2018-08" db="UniProtKB">
        <authorList>
            <consortium name="EnsemblPlants"/>
        </authorList>
    </citation>
    <scope>IDENTIFICATION</scope>
    <source>
        <strain evidence="14">cv. Bd21</strain>
    </source>
</reference>
<feature type="compositionally biased region" description="Basic and acidic residues" evidence="9">
    <location>
        <begin position="296"/>
        <end position="311"/>
    </location>
</feature>
<dbReference type="Pfam" id="PF07741">
    <property type="entry name" value="BRF1"/>
    <property type="match status" value="1"/>
</dbReference>
<dbReference type="Gramene" id="KQK20872">
    <property type="protein sequence ID" value="KQK20872"/>
    <property type="gene ID" value="BRADI_1g57222v3"/>
</dbReference>
<keyword evidence="3" id="KW-0479">Metal-binding</keyword>
<keyword evidence="5" id="KW-0862">Zinc</keyword>
<dbReference type="InterPro" id="IPR000812">
    <property type="entry name" value="TFIIB"/>
</dbReference>
<dbReference type="GO" id="GO:0070897">
    <property type="term" value="P:transcription preinitiation complex assembly"/>
    <property type="evidence" value="ECO:0007669"/>
    <property type="project" value="InterPro"/>
</dbReference>
<dbReference type="GO" id="GO:0005634">
    <property type="term" value="C:nucleus"/>
    <property type="evidence" value="ECO:0007669"/>
    <property type="project" value="UniProtKB-SubCell"/>
</dbReference>
<feature type="region of interest" description="Disordered" evidence="9">
    <location>
        <begin position="367"/>
        <end position="394"/>
    </location>
</feature>
<feature type="region of interest" description="Disordered" evidence="9">
    <location>
        <begin position="422"/>
        <end position="477"/>
    </location>
</feature>
<feature type="compositionally biased region" description="Acidic residues" evidence="9">
    <location>
        <begin position="444"/>
        <end position="456"/>
    </location>
</feature>
<keyword evidence="6" id="KW-0805">Transcription regulation</keyword>
<feature type="domain" description="Brf1 TBP-binding" evidence="12">
    <location>
        <begin position="317"/>
        <end position="418"/>
    </location>
</feature>
<dbReference type="Pfam" id="PF00382">
    <property type="entry name" value="TFIIB"/>
    <property type="match status" value="1"/>
</dbReference>
<evidence type="ECO:0000259" key="12">
    <source>
        <dbReference type="Pfam" id="PF07741"/>
    </source>
</evidence>
<dbReference type="Gene3D" id="1.20.5.650">
    <property type="entry name" value="Single helix bin"/>
    <property type="match status" value="1"/>
</dbReference>
<comment type="similarity">
    <text evidence="2">Belongs to the TFIIB family.</text>
</comment>